<keyword evidence="4" id="KW-1185">Reference proteome</keyword>
<feature type="compositionally biased region" description="Basic and acidic residues" evidence="1">
    <location>
        <begin position="474"/>
        <end position="488"/>
    </location>
</feature>
<feature type="compositionally biased region" description="Polar residues" evidence="1">
    <location>
        <begin position="444"/>
        <end position="461"/>
    </location>
</feature>
<sequence length="638" mass="69602">MGSVHFKLSMSDGLTRRISFPTRPSWTELATRIHSLCNIPRNRLAVSYVDSDGDEVTLSSEEELRDFYDSNIDNAIQGNQLIRFRVVELGSLRDADNFMEPISPQQSSTRNTFGRPTPFVFVDHDHLPFGDLYIPSPLDREVDSPHAFVEAVSDDGENEKEFTDIVNPSPSEDKGKARDFRVSVSDDVSSSQSVIADETPRKPPIHVQVHGLRPMNSGTFGPPPAASTPARESVTPTPRSIPSGENDEEAQRDLPGSFPDPPTPELDVPTDPNVSLSNDLASLLDSLNSMFLEHPEVGHHLHALFRNVGDGSYWTGQRDSMARVAEDIRRVARDAQSAVAMGAQEMARNVRQRAQQEAARRVTESVGNILRAFGASGNELSTSNASVLGSTQMSSSTNVGLPPPPVVAGSAPAWNQFKPFPGPSPGPESVDPGSSATHPPEVSYYTTSANREGRPNTVSTSELKASLEAAKANYKAEKERYRQEQETRRRVRSLAKDGAINSPMSPGAPPVDGHTFSPVAPSDAEASRRPYPGSTAPPPTRQIISNARGRFPQLEMINIPRTPTKQRGEDKTQHVDTVVERLEGMGFHEVTYPTMRTVVESHLPADGSRITKTVEDDVMSEVLEKLLETSGSSVHPTN</sequence>
<dbReference type="Pfam" id="PF00564">
    <property type="entry name" value="PB1"/>
    <property type="match status" value="1"/>
</dbReference>
<dbReference type="Gene3D" id="3.10.20.90">
    <property type="entry name" value="Phosphatidylinositol 3-kinase Catalytic Subunit, Chain A, domain 1"/>
    <property type="match status" value="1"/>
</dbReference>
<feature type="region of interest" description="Disordered" evidence="1">
    <location>
        <begin position="473"/>
        <end position="543"/>
    </location>
</feature>
<dbReference type="EMBL" id="WHVB01000006">
    <property type="protein sequence ID" value="KAF8482014.1"/>
    <property type="molecule type" value="Genomic_DNA"/>
</dbReference>
<dbReference type="PROSITE" id="PS51745">
    <property type="entry name" value="PB1"/>
    <property type="match status" value="1"/>
</dbReference>
<dbReference type="SMART" id="SM00666">
    <property type="entry name" value="PB1"/>
    <property type="match status" value="1"/>
</dbReference>
<organism evidence="3 4">
    <name type="scientific">Russula ochroleuca</name>
    <dbReference type="NCBI Taxonomy" id="152965"/>
    <lineage>
        <taxon>Eukaryota</taxon>
        <taxon>Fungi</taxon>
        <taxon>Dikarya</taxon>
        <taxon>Basidiomycota</taxon>
        <taxon>Agaricomycotina</taxon>
        <taxon>Agaricomycetes</taxon>
        <taxon>Russulales</taxon>
        <taxon>Russulaceae</taxon>
        <taxon>Russula</taxon>
    </lineage>
</organism>
<dbReference type="InterPro" id="IPR000270">
    <property type="entry name" value="PB1_dom"/>
</dbReference>
<evidence type="ECO:0000313" key="3">
    <source>
        <dbReference type="EMBL" id="KAF8482014.1"/>
    </source>
</evidence>
<reference evidence="3" key="2">
    <citation type="journal article" date="2020" name="Nat. Commun.">
        <title>Large-scale genome sequencing of mycorrhizal fungi provides insights into the early evolution of symbiotic traits.</title>
        <authorList>
            <person name="Miyauchi S."/>
            <person name="Kiss E."/>
            <person name="Kuo A."/>
            <person name="Drula E."/>
            <person name="Kohler A."/>
            <person name="Sanchez-Garcia M."/>
            <person name="Morin E."/>
            <person name="Andreopoulos B."/>
            <person name="Barry K.W."/>
            <person name="Bonito G."/>
            <person name="Buee M."/>
            <person name="Carver A."/>
            <person name="Chen C."/>
            <person name="Cichocki N."/>
            <person name="Clum A."/>
            <person name="Culley D."/>
            <person name="Crous P.W."/>
            <person name="Fauchery L."/>
            <person name="Girlanda M."/>
            <person name="Hayes R.D."/>
            <person name="Keri Z."/>
            <person name="LaButti K."/>
            <person name="Lipzen A."/>
            <person name="Lombard V."/>
            <person name="Magnuson J."/>
            <person name="Maillard F."/>
            <person name="Murat C."/>
            <person name="Nolan M."/>
            <person name="Ohm R.A."/>
            <person name="Pangilinan J."/>
            <person name="Pereira M.F."/>
            <person name="Perotto S."/>
            <person name="Peter M."/>
            <person name="Pfister S."/>
            <person name="Riley R."/>
            <person name="Sitrit Y."/>
            <person name="Stielow J.B."/>
            <person name="Szollosi G."/>
            <person name="Zifcakova L."/>
            <person name="Stursova M."/>
            <person name="Spatafora J.W."/>
            <person name="Tedersoo L."/>
            <person name="Vaario L.M."/>
            <person name="Yamada A."/>
            <person name="Yan M."/>
            <person name="Wang P."/>
            <person name="Xu J."/>
            <person name="Bruns T."/>
            <person name="Baldrian P."/>
            <person name="Vilgalys R."/>
            <person name="Dunand C."/>
            <person name="Henrissat B."/>
            <person name="Grigoriev I.V."/>
            <person name="Hibbett D."/>
            <person name="Nagy L.G."/>
            <person name="Martin F.M."/>
        </authorList>
    </citation>
    <scope>NUCLEOTIDE SEQUENCE</scope>
    <source>
        <strain evidence="3">Prilba</strain>
    </source>
</reference>
<comment type="caution">
    <text evidence="3">The sequence shown here is derived from an EMBL/GenBank/DDBJ whole genome shotgun (WGS) entry which is preliminary data.</text>
</comment>
<dbReference type="SUPFAM" id="SSF54277">
    <property type="entry name" value="CAD &amp; PB1 domains"/>
    <property type="match status" value="1"/>
</dbReference>
<dbReference type="OrthoDB" id="661148at2759"/>
<accession>A0A9P5MZ02</accession>
<name>A0A9P5MZ02_9AGAM</name>
<protein>
    <recommendedName>
        <fullName evidence="2">PB1 domain-containing protein</fullName>
    </recommendedName>
</protein>
<evidence type="ECO:0000259" key="2">
    <source>
        <dbReference type="PROSITE" id="PS51745"/>
    </source>
</evidence>
<dbReference type="AlphaFoldDB" id="A0A9P5MZ02"/>
<feature type="region of interest" description="Disordered" evidence="1">
    <location>
        <begin position="155"/>
        <end position="270"/>
    </location>
</feature>
<gene>
    <name evidence="3" type="ORF">DFH94DRAFT_734560</name>
</gene>
<feature type="compositionally biased region" description="Low complexity" evidence="1">
    <location>
        <begin position="182"/>
        <end position="194"/>
    </location>
</feature>
<proteinExistence type="predicted"/>
<evidence type="ECO:0000256" key="1">
    <source>
        <dbReference type="SAM" id="MobiDB-lite"/>
    </source>
</evidence>
<feature type="compositionally biased region" description="Basic and acidic residues" evidence="1">
    <location>
        <begin position="171"/>
        <end position="181"/>
    </location>
</feature>
<dbReference type="Proteomes" id="UP000759537">
    <property type="component" value="Unassembled WGS sequence"/>
</dbReference>
<feature type="region of interest" description="Disordered" evidence="1">
    <location>
        <begin position="410"/>
        <end position="461"/>
    </location>
</feature>
<reference evidence="3" key="1">
    <citation type="submission" date="2019-10" db="EMBL/GenBank/DDBJ databases">
        <authorList>
            <consortium name="DOE Joint Genome Institute"/>
            <person name="Kuo A."/>
            <person name="Miyauchi S."/>
            <person name="Kiss E."/>
            <person name="Drula E."/>
            <person name="Kohler A."/>
            <person name="Sanchez-Garcia M."/>
            <person name="Andreopoulos B."/>
            <person name="Barry K.W."/>
            <person name="Bonito G."/>
            <person name="Buee M."/>
            <person name="Carver A."/>
            <person name="Chen C."/>
            <person name="Cichocki N."/>
            <person name="Clum A."/>
            <person name="Culley D."/>
            <person name="Crous P.W."/>
            <person name="Fauchery L."/>
            <person name="Girlanda M."/>
            <person name="Hayes R."/>
            <person name="Keri Z."/>
            <person name="LaButti K."/>
            <person name="Lipzen A."/>
            <person name="Lombard V."/>
            <person name="Magnuson J."/>
            <person name="Maillard F."/>
            <person name="Morin E."/>
            <person name="Murat C."/>
            <person name="Nolan M."/>
            <person name="Ohm R."/>
            <person name="Pangilinan J."/>
            <person name="Pereira M."/>
            <person name="Perotto S."/>
            <person name="Peter M."/>
            <person name="Riley R."/>
            <person name="Sitrit Y."/>
            <person name="Stielow B."/>
            <person name="Szollosi G."/>
            <person name="Zifcakova L."/>
            <person name="Stursova M."/>
            <person name="Spatafora J.W."/>
            <person name="Tedersoo L."/>
            <person name="Vaario L.-M."/>
            <person name="Yamada A."/>
            <person name="Yan M."/>
            <person name="Wang P."/>
            <person name="Xu J."/>
            <person name="Bruns T."/>
            <person name="Baldrian P."/>
            <person name="Vilgalys R."/>
            <person name="Henrissat B."/>
            <person name="Grigoriev I.V."/>
            <person name="Hibbett D."/>
            <person name="Nagy L.G."/>
            <person name="Martin F.M."/>
        </authorList>
    </citation>
    <scope>NUCLEOTIDE SEQUENCE</scope>
    <source>
        <strain evidence="3">Prilba</strain>
    </source>
</reference>
<evidence type="ECO:0000313" key="4">
    <source>
        <dbReference type="Proteomes" id="UP000759537"/>
    </source>
</evidence>
<feature type="domain" description="PB1" evidence="2">
    <location>
        <begin position="3"/>
        <end position="86"/>
    </location>
</feature>
<dbReference type="InterPro" id="IPR053793">
    <property type="entry name" value="PB1-like"/>
</dbReference>